<dbReference type="FunFam" id="3.10.20.30:FF:000001">
    <property type="entry name" value="Ribosome-binding ATPase YchF"/>
    <property type="match status" value="1"/>
</dbReference>
<dbReference type="PANTHER" id="PTHR23305:SF18">
    <property type="entry name" value="OBG-TYPE G DOMAIN-CONTAINING PROTEIN"/>
    <property type="match status" value="1"/>
</dbReference>
<dbReference type="FunFam" id="1.10.150.300:FF:000001">
    <property type="entry name" value="Ribosome-binding ATPase YchF"/>
    <property type="match status" value="1"/>
</dbReference>
<dbReference type="Gene3D" id="1.10.150.300">
    <property type="entry name" value="TGS-like domain"/>
    <property type="match status" value="1"/>
</dbReference>
<dbReference type="NCBIfam" id="TIGR00092">
    <property type="entry name" value="redox-regulated ATPase YchF"/>
    <property type="match status" value="1"/>
</dbReference>
<evidence type="ECO:0000313" key="10">
    <source>
        <dbReference type="Proteomes" id="UP000257240"/>
    </source>
</evidence>
<dbReference type="InterPro" id="IPR013029">
    <property type="entry name" value="YchF_C"/>
</dbReference>
<dbReference type="CDD" id="cd04867">
    <property type="entry name" value="TGS_YchF_OLA1"/>
    <property type="match status" value="1"/>
</dbReference>
<dbReference type="Gene3D" id="3.40.50.300">
    <property type="entry name" value="P-loop containing nucleotide triphosphate hydrolases"/>
    <property type="match status" value="1"/>
</dbReference>
<evidence type="ECO:0000256" key="2">
    <source>
        <dbReference type="ARBA" id="ARBA00022723"/>
    </source>
</evidence>
<dbReference type="PANTHER" id="PTHR23305">
    <property type="entry name" value="OBG GTPASE FAMILY"/>
    <property type="match status" value="1"/>
</dbReference>
<dbReference type="GO" id="GO:0016887">
    <property type="term" value="F:ATP hydrolysis activity"/>
    <property type="evidence" value="ECO:0007669"/>
    <property type="project" value="UniProtKB-UniRule"/>
</dbReference>
<proteinExistence type="inferred from homology"/>
<dbReference type="PROSITE" id="PS51880">
    <property type="entry name" value="TGS"/>
    <property type="match status" value="1"/>
</dbReference>
<dbReference type="PIRSF" id="PIRSF006641">
    <property type="entry name" value="CHP00092"/>
    <property type="match status" value="1"/>
</dbReference>
<comment type="caution">
    <text evidence="9">The sequence shown here is derived from an EMBL/GenBank/DDBJ whole genome shotgun (WGS) entry which is preliminary data.</text>
</comment>
<feature type="domain" description="TGS" evidence="8">
    <location>
        <begin position="284"/>
        <end position="367"/>
    </location>
</feature>
<gene>
    <name evidence="6" type="primary">ychF</name>
    <name evidence="9" type="ORF">DCE01_02105</name>
</gene>
<name>A0A124FKW4_9BACT</name>
<feature type="domain" description="OBG-type G" evidence="7">
    <location>
        <begin position="3"/>
        <end position="262"/>
    </location>
</feature>
<dbReference type="SUPFAM" id="SSF52540">
    <property type="entry name" value="P-loop containing nucleoside triphosphate hydrolases"/>
    <property type="match status" value="1"/>
</dbReference>
<evidence type="ECO:0000256" key="1">
    <source>
        <dbReference type="ARBA" id="ARBA00001946"/>
    </source>
</evidence>
<dbReference type="GO" id="GO:0005737">
    <property type="term" value="C:cytoplasm"/>
    <property type="evidence" value="ECO:0007669"/>
    <property type="project" value="TreeGrafter"/>
</dbReference>
<feature type="binding site" evidence="6">
    <location>
        <begin position="12"/>
        <end position="17"/>
    </location>
    <ligand>
        <name>ATP</name>
        <dbReference type="ChEBI" id="CHEBI:30616"/>
    </ligand>
</feature>
<dbReference type="HAMAP" id="MF_00944">
    <property type="entry name" value="YchF_OLA1_ATPase"/>
    <property type="match status" value="1"/>
</dbReference>
<comment type="similarity">
    <text evidence="6">Belongs to the TRAFAC class OBG-HflX-like GTPase superfamily. OBG GTPase family. YchF/OLA1 subfamily.</text>
</comment>
<sequence>MKMNIGIVGLPNVGKSTIFNALAQTAKAEVANYPFCTIDPNVGIVNVPDPRLYEIARLEKSKKITPATIEFVDIAGLVKGASKGEGLGNQFLSHIRQVSAIAHVVRCFEDPDIVHVEGSIDPVRDAEIIELELILADLQTIERRLEKTAKLAKNDPKAKAELETLEKAKTLLENFKTLRPNLNLFSPEEKTFLEKVLCLLTVKPLMYIANISEDFLPEGKGNPYVAQLREKAQKEGTPLMVICGKIEQELVELTEEEKKEFLEALGLNEPGLHKLIRAGYKLLNLITFFTAGPKEARAWTIAKGTKAKEAAGEIHSDIERGFIAAEVINYTKYIEIGSFQKAKELGAVKLEGKDYVIEDGDIIYFRFNV</sequence>
<dbReference type="InterPro" id="IPR031167">
    <property type="entry name" value="G_OBG"/>
</dbReference>
<keyword evidence="2" id="KW-0479">Metal-binding</keyword>
<dbReference type="InterPro" id="IPR012675">
    <property type="entry name" value="Beta-grasp_dom_sf"/>
</dbReference>
<dbReference type="InterPro" id="IPR027417">
    <property type="entry name" value="P-loop_NTPase"/>
</dbReference>
<evidence type="ECO:0000256" key="6">
    <source>
        <dbReference type="HAMAP-Rule" id="MF_00944"/>
    </source>
</evidence>
<evidence type="ECO:0000256" key="3">
    <source>
        <dbReference type="ARBA" id="ARBA00022741"/>
    </source>
</evidence>
<dbReference type="Pfam" id="PF01926">
    <property type="entry name" value="MMR_HSR1"/>
    <property type="match status" value="1"/>
</dbReference>
<accession>A0A124FKW4</accession>
<comment type="function">
    <text evidence="6">ATPase that binds to both the 70S ribosome and the 50S ribosomal subunit in a nucleotide-independent manner.</text>
</comment>
<dbReference type="InterPro" id="IPR004095">
    <property type="entry name" value="TGS"/>
</dbReference>
<dbReference type="PRINTS" id="PR00326">
    <property type="entry name" value="GTP1OBG"/>
</dbReference>
<dbReference type="GO" id="GO:0005525">
    <property type="term" value="F:GTP binding"/>
    <property type="evidence" value="ECO:0007669"/>
    <property type="project" value="InterPro"/>
</dbReference>
<dbReference type="GO" id="GO:0043023">
    <property type="term" value="F:ribosomal large subunit binding"/>
    <property type="evidence" value="ECO:0007669"/>
    <property type="project" value="UniProtKB-UniRule"/>
</dbReference>
<evidence type="ECO:0000259" key="8">
    <source>
        <dbReference type="PROSITE" id="PS51880"/>
    </source>
</evidence>
<keyword evidence="5" id="KW-0460">Magnesium</keyword>
<dbReference type="InterPro" id="IPR023192">
    <property type="entry name" value="TGS-like_dom_sf"/>
</dbReference>
<dbReference type="InterPro" id="IPR041706">
    <property type="entry name" value="YchF_N"/>
</dbReference>
<reference evidence="9 10" key="1">
    <citation type="journal article" date="2018" name="Nat. Biotechnol.">
        <title>A standardized bacterial taxonomy based on genome phylogeny substantially revises the tree of life.</title>
        <authorList>
            <person name="Parks D.H."/>
            <person name="Chuvochina M."/>
            <person name="Waite D.W."/>
            <person name="Rinke C."/>
            <person name="Skarshewski A."/>
            <person name="Chaumeil P.A."/>
            <person name="Hugenholtz P."/>
        </authorList>
    </citation>
    <scope>NUCLEOTIDE SEQUENCE [LARGE SCALE GENOMIC DNA]</scope>
    <source>
        <strain evidence="9">UBA12529</strain>
    </source>
</reference>
<dbReference type="AlphaFoldDB" id="A0A124FKW4"/>
<keyword evidence="3 6" id="KW-0547">Nucleotide-binding</keyword>
<dbReference type="GO" id="GO:0046872">
    <property type="term" value="F:metal ion binding"/>
    <property type="evidence" value="ECO:0007669"/>
    <property type="project" value="UniProtKB-KW"/>
</dbReference>
<comment type="cofactor">
    <cofactor evidence="1">
        <name>Mg(2+)</name>
        <dbReference type="ChEBI" id="CHEBI:18420"/>
    </cofactor>
</comment>
<protein>
    <recommendedName>
        <fullName evidence="6">Ribosome-binding ATPase YchF</fullName>
    </recommendedName>
</protein>
<dbReference type="InterPro" id="IPR006073">
    <property type="entry name" value="GTP-bd"/>
</dbReference>
<evidence type="ECO:0000313" key="9">
    <source>
        <dbReference type="EMBL" id="HAA83575.1"/>
    </source>
</evidence>
<dbReference type="Pfam" id="PF06071">
    <property type="entry name" value="YchF-GTPase_C"/>
    <property type="match status" value="1"/>
</dbReference>
<evidence type="ECO:0000256" key="5">
    <source>
        <dbReference type="ARBA" id="ARBA00022842"/>
    </source>
</evidence>
<dbReference type="Gene3D" id="3.10.20.30">
    <property type="match status" value="1"/>
</dbReference>
<dbReference type="InterPro" id="IPR004396">
    <property type="entry name" value="ATPase_YchF/OLA1"/>
</dbReference>
<dbReference type="Proteomes" id="UP000257240">
    <property type="component" value="Unassembled WGS sequence"/>
</dbReference>
<dbReference type="PROSITE" id="PS51710">
    <property type="entry name" value="G_OBG"/>
    <property type="match status" value="1"/>
</dbReference>
<keyword evidence="4 6" id="KW-0067">ATP-binding</keyword>
<dbReference type="SUPFAM" id="SSF81271">
    <property type="entry name" value="TGS-like"/>
    <property type="match status" value="1"/>
</dbReference>
<dbReference type="GO" id="GO:0005524">
    <property type="term" value="F:ATP binding"/>
    <property type="evidence" value="ECO:0007669"/>
    <property type="project" value="UniProtKB-UniRule"/>
</dbReference>
<dbReference type="CDD" id="cd01900">
    <property type="entry name" value="YchF"/>
    <property type="match status" value="1"/>
</dbReference>
<organism evidence="9 10">
    <name type="scientific">Thermodesulfobacterium commune</name>
    <dbReference type="NCBI Taxonomy" id="1741"/>
    <lineage>
        <taxon>Bacteria</taxon>
        <taxon>Pseudomonadati</taxon>
        <taxon>Thermodesulfobacteriota</taxon>
        <taxon>Thermodesulfobacteria</taxon>
        <taxon>Thermodesulfobacteriales</taxon>
        <taxon>Thermodesulfobacteriaceae</taxon>
        <taxon>Thermodesulfobacterium</taxon>
    </lineage>
</organism>
<dbReference type="EMBL" id="DLVE01000025">
    <property type="protein sequence ID" value="HAA83575.1"/>
    <property type="molecule type" value="Genomic_DNA"/>
</dbReference>
<dbReference type="InterPro" id="IPR012676">
    <property type="entry name" value="TGS-like"/>
</dbReference>
<evidence type="ECO:0000256" key="4">
    <source>
        <dbReference type="ARBA" id="ARBA00022840"/>
    </source>
</evidence>
<evidence type="ECO:0000259" key="7">
    <source>
        <dbReference type="PROSITE" id="PS51710"/>
    </source>
</evidence>